<proteinExistence type="predicted"/>
<organism evidence="4 5">
    <name type="scientific">Adineta steineri</name>
    <dbReference type="NCBI Taxonomy" id="433720"/>
    <lineage>
        <taxon>Eukaryota</taxon>
        <taxon>Metazoa</taxon>
        <taxon>Spiralia</taxon>
        <taxon>Gnathifera</taxon>
        <taxon>Rotifera</taxon>
        <taxon>Eurotatoria</taxon>
        <taxon>Bdelloidea</taxon>
        <taxon>Adinetida</taxon>
        <taxon>Adinetidae</taxon>
        <taxon>Adineta</taxon>
    </lineage>
</organism>
<dbReference type="Gene3D" id="3.40.366.10">
    <property type="entry name" value="Malonyl-Coenzyme A Acyl Carrier Protein, domain 2"/>
    <property type="match status" value="1"/>
</dbReference>
<dbReference type="InterPro" id="IPR001227">
    <property type="entry name" value="Ac_transferase_dom_sf"/>
</dbReference>
<feature type="compositionally biased region" description="Basic and acidic residues" evidence="2">
    <location>
        <begin position="105"/>
        <end position="115"/>
    </location>
</feature>
<evidence type="ECO:0000256" key="2">
    <source>
        <dbReference type="SAM" id="MobiDB-lite"/>
    </source>
</evidence>
<dbReference type="SUPFAM" id="SSF52151">
    <property type="entry name" value="FabD/lysophospholipase-like"/>
    <property type="match status" value="1"/>
</dbReference>
<protein>
    <recommendedName>
        <fullName evidence="3">Malonyl-CoA:ACP transacylase (MAT) domain-containing protein</fullName>
    </recommendedName>
</protein>
<evidence type="ECO:0000256" key="1">
    <source>
        <dbReference type="ARBA" id="ARBA00022679"/>
    </source>
</evidence>
<keyword evidence="1" id="KW-0808">Transferase</keyword>
<dbReference type="AlphaFoldDB" id="A0A815S6T5"/>
<dbReference type="PANTHER" id="PTHR45681:SF6">
    <property type="entry name" value="POLYKETIDE SYNTHASE 37"/>
    <property type="match status" value="1"/>
</dbReference>
<gene>
    <name evidence="4" type="ORF">IZO911_LOCUS44331</name>
</gene>
<dbReference type="InterPro" id="IPR014043">
    <property type="entry name" value="Acyl_transferase_dom"/>
</dbReference>
<dbReference type="InterPro" id="IPR050444">
    <property type="entry name" value="Polyketide_Synthase"/>
</dbReference>
<dbReference type="EMBL" id="CAJNOE010002605">
    <property type="protein sequence ID" value="CAF1487866.1"/>
    <property type="molecule type" value="Genomic_DNA"/>
</dbReference>
<name>A0A815S6T5_9BILA</name>
<dbReference type="Proteomes" id="UP000663860">
    <property type="component" value="Unassembled WGS sequence"/>
</dbReference>
<reference evidence="4" key="1">
    <citation type="submission" date="2021-02" db="EMBL/GenBank/DDBJ databases">
        <authorList>
            <person name="Nowell W R."/>
        </authorList>
    </citation>
    <scope>NUCLEOTIDE SEQUENCE</scope>
</reference>
<evidence type="ECO:0000313" key="5">
    <source>
        <dbReference type="Proteomes" id="UP000663860"/>
    </source>
</evidence>
<comment type="caution">
    <text evidence="4">The sequence shown here is derived from an EMBL/GenBank/DDBJ whole genome shotgun (WGS) entry which is preliminary data.</text>
</comment>
<evidence type="ECO:0000313" key="4">
    <source>
        <dbReference type="EMBL" id="CAF1487866.1"/>
    </source>
</evidence>
<dbReference type="GO" id="GO:0016740">
    <property type="term" value="F:transferase activity"/>
    <property type="evidence" value="ECO:0007669"/>
    <property type="project" value="UniProtKB-KW"/>
</dbReference>
<feature type="domain" description="Malonyl-CoA:ACP transacylase (MAT)" evidence="3">
    <location>
        <begin position="534"/>
        <end position="615"/>
    </location>
</feature>
<dbReference type="InterPro" id="IPR016035">
    <property type="entry name" value="Acyl_Trfase/lysoPLipase"/>
</dbReference>
<sequence>MTGTNGILAEFDAHVGDCSCHLRAQMLLSLTCYYRESKRREWIDDAIEVLKNIKSNIITMYSDIHRAHGVVRSLGFSSLISLDDLFDRIGCTSLFKILDNQSSKIDSDSKDEKSVDTNPTIGHQNRKVTGDKWNLSDYRMVTRFLSSCRLLSLYKTATLEPGATHISYRLDPLVVFTENKKQLDQLDLLTNFITHHDLPSRTALINEMENMQIYITELTSDWISRLSDEIGLGEPIQRLLESSTRLSVRKLRCIPAYPSLLVIRFEWFVKNIPIFLVARRFCTEGYHNAFYRISVKPTAVRHYIEAVRQNNAKIVDHGNVDWFDVTSVSLNSVLIDDWARQPHVIIISNSIAGSMSDFHVRMGDDNQNGVHNESCPEYDMYVKNELSTLNFSAAIMNFFTIHDQYPFDLGANENEWDVIEKIVDSTLDHEAAMIYRQTLDESQKSNDGRPSRTSCKSWPRSCLQDVRLGQAFRQRISQQLLLKKTISYTHSAIFVFLDRQQLQEQINAFLTEQASSGLSIISRPTKPLAQKICFVFSGQGPQWWAMGRQLYESKPLFNEWIHLINGEMTKINKGEWRLLEELIEKKNEQESRINDTNIAQLTLFAISVALLALLVS</sequence>
<dbReference type="PANTHER" id="PTHR45681">
    <property type="entry name" value="POLYKETIDE SYNTHASE 44-RELATED"/>
    <property type="match status" value="1"/>
</dbReference>
<dbReference type="Pfam" id="PF00698">
    <property type="entry name" value="Acyl_transf_1"/>
    <property type="match status" value="1"/>
</dbReference>
<accession>A0A815S6T5</accession>
<feature type="region of interest" description="Disordered" evidence="2">
    <location>
        <begin position="104"/>
        <end position="123"/>
    </location>
</feature>
<evidence type="ECO:0000259" key="3">
    <source>
        <dbReference type="Pfam" id="PF00698"/>
    </source>
</evidence>